<gene>
    <name evidence="1" type="ORF">GC250_02675</name>
</gene>
<dbReference type="Pfam" id="PF05559">
    <property type="entry name" value="DUF763"/>
    <property type="match status" value="1"/>
</dbReference>
<dbReference type="EMBL" id="WGGD01000005">
    <property type="protein sequence ID" value="MUN28393.1"/>
    <property type="molecule type" value="Genomic_DNA"/>
</dbReference>
<comment type="caution">
    <text evidence="1">The sequence shown here is derived from an EMBL/GenBank/DDBJ whole genome shotgun (WGS) entry which is preliminary data.</text>
</comment>
<dbReference type="PANTHER" id="PTHR38597">
    <property type="entry name" value="BLL3834 PROTEIN"/>
    <property type="match status" value="1"/>
</dbReference>
<dbReference type="Proteomes" id="UP000470772">
    <property type="component" value="Unassembled WGS sequence"/>
</dbReference>
<accession>A0A6A9QRF4</accession>
<dbReference type="InterPro" id="IPR008482">
    <property type="entry name" value="DUF763"/>
</dbReference>
<evidence type="ECO:0000313" key="2">
    <source>
        <dbReference type="Proteomes" id="UP000470772"/>
    </source>
</evidence>
<dbReference type="PANTHER" id="PTHR38597:SF1">
    <property type="entry name" value="BLL3834 PROTEIN"/>
    <property type="match status" value="1"/>
</dbReference>
<evidence type="ECO:0000313" key="1">
    <source>
        <dbReference type="EMBL" id="MUN28393.1"/>
    </source>
</evidence>
<protein>
    <submittedName>
        <fullName evidence="1">DUF763 domain-containing protein</fullName>
    </submittedName>
</protein>
<dbReference type="RefSeq" id="WP_054838050.1">
    <property type="nucleotide sequence ID" value="NZ_BBBY01000004.1"/>
</dbReference>
<organism evidence="1 2">
    <name type="scientific">Sulfuracidifex metallicus DSM 6482 = JCM 9184</name>
    <dbReference type="NCBI Taxonomy" id="523847"/>
    <lineage>
        <taxon>Archaea</taxon>
        <taxon>Thermoproteota</taxon>
        <taxon>Thermoprotei</taxon>
        <taxon>Sulfolobales</taxon>
        <taxon>Sulfolobaceae</taxon>
        <taxon>Sulfuracidifex</taxon>
    </lineage>
</organism>
<name>A0A6A9QRF4_SULME</name>
<dbReference type="OrthoDB" id="9948at2157"/>
<proteinExistence type="predicted"/>
<keyword evidence="2" id="KW-1185">Reference proteome</keyword>
<sequence>MEVEGIADLPLHTGHVPPYLIPIMRRLSSGIIRIMIDEWGPSKVVERLSNPLWFQGLNNVIGMDWDSSGSTTVTLGILKEVVGHEYGLAILGGKGKSSLRIPEEIDSLNFDVDKEKLKEVSKLVAKVDTTAIQDGYQLYHQSLIVSDEGKWGIIQQGMNEETKFARRYHWVNQASTTSVHDVAGLKSNSSVNVVMDEAQGARRVVLDLIRQDPRKVIREIEEAESMLKGRSNIMFWVNGGTESFVSPQAKLVYMKPIDIKKIGEVISKLNEFSPASFDEALLQGLGPSTAKALYLVADLIYREPPSYSDVANIPYDPFKYAFAVGGKDGVPYPVNRRVAYEVIRTLENMIERSKLDRKDKKIAFRRLKESIGRT</sequence>
<reference evidence="1 2" key="1">
    <citation type="submission" date="2019-10" db="EMBL/GenBank/DDBJ databases">
        <title>Sequencing and Assembly of Multiple Reported Metal-Biooxidizing Members of the Extremely Thermoacidophilic Archaeal Family Sulfolobaceae.</title>
        <authorList>
            <person name="Counts J.A."/>
            <person name="Kelly R.M."/>
        </authorList>
    </citation>
    <scope>NUCLEOTIDE SEQUENCE [LARGE SCALE GENOMIC DNA]</scope>
    <source>
        <strain evidence="1 2">DSM 6482</strain>
    </source>
</reference>
<dbReference type="AlphaFoldDB" id="A0A6A9QRF4"/>